<comment type="function">
    <text evidence="1">Thiol-specific peroxidase that catalyzes the reduction of hydrogen peroxide and organic hydroperoxides to water and alcohols, respectively. Plays a role in cell protection against oxidative stress by detoxifying peroxides and as sensor of hydrogen peroxide-mediated signaling events.</text>
</comment>
<feature type="region of interest" description="Disordered" evidence="15">
    <location>
        <begin position="27"/>
        <end position="47"/>
    </location>
</feature>
<dbReference type="RefSeq" id="WP_011243195.1">
    <property type="nucleotide sequence ID" value="NC_006576.1"/>
</dbReference>
<keyword evidence="5" id="KW-0049">Antioxidant</keyword>
<evidence type="ECO:0000256" key="6">
    <source>
        <dbReference type="ARBA" id="ARBA00023002"/>
    </source>
</evidence>
<dbReference type="PANTHER" id="PTHR42801">
    <property type="entry name" value="THIOREDOXIN-DEPENDENT PEROXIDE REDUCTASE"/>
    <property type="match status" value="1"/>
</dbReference>
<name>A0A0H3K1D6_SYNP6</name>
<evidence type="ECO:0000256" key="12">
    <source>
        <dbReference type="ARBA" id="ARBA00041373"/>
    </source>
</evidence>
<dbReference type="InterPro" id="IPR024706">
    <property type="entry name" value="Peroxiredoxin_AhpC-typ"/>
</dbReference>
<sequence length="181" mass="19929">MPVSRRQLLLSSLLALPALVLAPRSAQALGGPQPPVDEPAPDFSLPTDDGRERLSLADFRGQWLVLYFYPKDGTPGCTLEAQRFQQDLAAYAERNAQIVGVSADDLSSHSRFRENEGLSYPLLADVKGEVSKRYGSWLAPFSLRHTYIIDPEGVLRANFTAVRPVIHSKEVLAKLDELQAG</sequence>
<evidence type="ECO:0000259" key="17">
    <source>
        <dbReference type="PROSITE" id="PS51352"/>
    </source>
</evidence>
<protein>
    <recommendedName>
        <fullName evidence="3">thioredoxin-dependent peroxiredoxin</fullName>
        <ecNumber evidence="3">1.11.1.24</ecNumber>
    </recommendedName>
    <alternativeName>
        <fullName evidence="12">Bacterioferritin comigratory protein</fullName>
    </alternativeName>
    <alternativeName>
        <fullName evidence="10">Thioredoxin peroxidase</fullName>
    </alternativeName>
</protein>
<dbReference type="PANTHER" id="PTHR42801:SF4">
    <property type="entry name" value="AHPC_TSA FAMILY PROTEIN"/>
    <property type="match status" value="1"/>
</dbReference>
<comment type="catalytic activity">
    <reaction evidence="13">
        <text>a hydroperoxide + [thioredoxin]-dithiol = an alcohol + [thioredoxin]-disulfide + H2O</text>
        <dbReference type="Rhea" id="RHEA:62620"/>
        <dbReference type="Rhea" id="RHEA-COMP:10698"/>
        <dbReference type="Rhea" id="RHEA-COMP:10700"/>
        <dbReference type="ChEBI" id="CHEBI:15377"/>
        <dbReference type="ChEBI" id="CHEBI:29950"/>
        <dbReference type="ChEBI" id="CHEBI:30879"/>
        <dbReference type="ChEBI" id="CHEBI:35924"/>
        <dbReference type="ChEBI" id="CHEBI:50058"/>
        <dbReference type="EC" id="1.11.1.24"/>
    </reaction>
</comment>
<dbReference type="KEGG" id="syc:syc0883_d"/>
<evidence type="ECO:0000256" key="5">
    <source>
        <dbReference type="ARBA" id="ARBA00022862"/>
    </source>
</evidence>
<dbReference type="InterPro" id="IPR013766">
    <property type="entry name" value="Thioredoxin_domain"/>
</dbReference>
<keyword evidence="8" id="KW-1015">Disulfide bond</keyword>
<dbReference type="GeneID" id="72429475"/>
<keyword evidence="9" id="KW-0676">Redox-active center</keyword>
<dbReference type="CDD" id="cd03017">
    <property type="entry name" value="PRX_BCP"/>
    <property type="match status" value="1"/>
</dbReference>
<feature type="active site" description="Cysteine sulfenic acid (-SOH) intermediate; for peroxidase activity" evidence="14">
    <location>
        <position position="77"/>
    </location>
</feature>
<dbReference type="EMBL" id="AP008231">
    <property type="protein sequence ID" value="BAD79073.1"/>
    <property type="molecule type" value="Genomic_DNA"/>
</dbReference>
<dbReference type="GO" id="GO:0034599">
    <property type="term" value="P:cellular response to oxidative stress"/>
    <property type="evidence" value="ECO:0007669"/>
    <property type="project" value="TreeGrafter"/>
</dbReference>
<dbReference type="GO" id="GO:0005737">
    <property type="term" value="C:cytoplasm"/>
    <property type="evidence" value="ECO:0007669"/>
    <property type="project" value="TreeGrafter"/>
</dbReference>
<evidence type="ECO:0000256" key="15">
    <source>
        <dbReference type="SAM" id="MobiDB-lite"/>
    </source>
</evidence>
<dbReference type="GO" id="GO:0045454">
    <property type="term" value="P:cell redox homeostasis"/>
    <property type="evidence" value="ECO:0007669"/>
    <property type="project" value="TreeGrafter"/>
</dbReference>
<dbReference type="PIRSF" id="PIRSF000239">
    <property type="entry name" value="AHPC"/>
    <property type="match status" value="1"/>
</dbReference>
<evidence type="ECO:0000256" key="10">
    <source>
        <dbReference type="ARBA" id="ARBA00032824"/>
    </source>
</evidence>
<dbReference type="PROSITE" id="PS51318">
    <property type="entry name" value="TAT"/>
    <property type="match status" value="1"/>
</dbReference>
<dbReference type="GO" id="GO:0008379">
    <property type="term" value="F:thioredoxin peroxidase activity"/>
    <property type="evidence" value="ECO:0007669"/>
    <property type="project" value="TreeGrafter"/>
</dbReference>
<evidence type="ECO:0000256" key="2">
    <source>
        <dbReference type="ARBA" id="ARBA00011245"/>
    </source>
</evidence>
<evidence type="ECO:0000313" key="18">
    <source>
        <dbReference type="EMBL" id="BAD79073.1"/>
    </source>
</evidence>
<keyword evidence="6" id="KW-0560">Oxidoreductase</keyword>
<evidence type="ECO:0000256" key="13">
    <source>
        <dbReference type="ARBA" id="ARBA00049091"/>
    </source>
</evidence>
<feature type="domain" description="Thioredoxin" evidence="17">
    <location>
        <begin position="34"/>
        <end position="180"/>
    </location>
</feature>
<evidence type="ECO:0000256" key="8">
    <source>
        <dbReference type="ARBA" id="ARBA00023157"/>
    </source>
</evidence>
<dbReference type="Proteomes" id="UP000001175">
    <property type="component" value="Chromosome"/>
</dbReference>
<dbReference type="InterPro" id="IPR050924">
    <property type="entry name" value="Peroxiredoxin_BCP/PrxQ"/>
</dbReference>
<dbReference type="InterPro" id="IPR006311">
    <property type="entry name" value="TAT_signal"/>
</dbReference>
<reference evidence="18 19" key="1">
    <citation type="journal article" date="2007" name="Photosyn. Res.">
        <title>Complete nucleotide sequence of the freshwater unicellular cyanobacterium Synechococcus elongatus PCC 6301 chromosome: gene content and organization.</title>
        <authorList>
            <person name="Sugita C."/>
            <person name="Ogata K."/>
            <person name="Shikata M."/>
            <person name="Jikuya H."/>
            <person name="Takano J."/>
            <person name="Furumichi M."/>
            <person name="Kanehisa M."/>
            <person name="Omata T."/>
            <person name="Sugiura M."/>
            <person name="Sugita M."/>
        </authorList>
    </citation>
    <scope>NUCLEOTIDE SEQUENCE [LARGE SCALE GENOMIC DNA]</scope>
    <source>
        <strain evidence="19">ATCC 27144 / PCC 6301 / SAUG 1402/1</strain>
    </source>
</reference>
<dbReference type="eggNOG" id="COG1225">
    <property type="taxonomic scope" value="Bacteria"/>
</dbReference>
<gene>
    <name evidence="18" type="primary">bcp</name>
    <name evidence="18" type="ordered locus">syc0883_d</name>
</gene>
<dbReference type="InterPro" id="IPR000866">
    <property type="entry name" value="AhpC/TSA"/>
</dbReference>
<comment type="subunit">
    <text evidence="2">Monomer.</text>
</comment>
<dbReference type="SUPFAM" id="SSF52833">
    <property type="entry name" value="Thioredoxin-like"/>
    <property type="match status" value="1"/>
</dbReference>
<dbReference type="PROSITE" id="PS51352">
    <property type="entry name" value="THIOREDOXIN_2"/>
    <property type="match status" value="1"/>
</dbReference>
<evidence type="ECO:0000256" key="11">
    <source>
        <dbReference type="ARBA" id="ARBA00038489"/>
    </source>
</evidence>
<keyword evidence="7" id="KW-0472">Membrane</keyword>
<evidence type="ECO:0000256" key="9">
    <source>
        <dbReference type="ARBA" id="ARBA00023284"/>
    </source>
</evidence>
<evidence type="ECO:0000313" key="19">
    <source>
        <dbReference type="Proteomes" id="UP000001175"/>
    </source>
</evidence>
<proteinExistence type="inferred from homology"/>
<feature type="chain" id="PRO_5002613158" description="thioredoxin-dependent peroxiredoxin" evidence="16">
    <location>
        <begin position="29"/>
        <end position="181"/>
    </location>
</feature>
<evidence type="ECO:0000256" key="3">
    <source>
        <dbReference type="ARBA" id="ARBA00013017"/>
    </source>
</evidence>
<keyword evidence="4" id="KW-0575">Peroxidase</keyword>
<evidence type="ECO:0000256" key="7">
    <source>
        <dbReference type="ARBA" id="ARBA00023136"/>
    </source>
</evidence>
<evidence type="ECO:0000256" key="14">
    <source>
        <dbReference type="PIRSR" id="PIRSR000239-1"/>
    </source>
</evidence>
<evidence type="ECO:0000256" key="4">
    <source>
        <dbReference type="ARBA" id="ARBA00022559"/>
    </source>
</evidence>
<evidence type="ECO:0000256" key="1">
    <source>
        <dbReference type="ARBA" id="ARBA00003330"/>
    </source>
</evidence>
<organism evidence="18 19">
    <name type="scientific">Synechococcus sp. (strain ATCC 27144 / PCC 6301 / SAUG 1402/1)</name>
    <name type="common">Anacystis nidulans</name>
    <dbReference type="NCBI Taxonomy" id="269084"/>
    <lineage>
        <taxon>Bacteria</taxon>
        <taxon>Bacillati</taxon>
        <taxon>Cyanobacteriota</taxon>
        <taxon>Cyanophyceae</taxon>
        <taxon>Synechococcales</taxon>
        <taxon>Synechococcaceae</taxon>
        <taxon>Synechococcus</taxon>
    </lineage>
</organism>
<feature type="signal peptide" evidence="16">
    <location>
        <begin position="1"/>
        <end position="28"/>
    </location>
</feature>
<dbReference type="Gene3D" id="3.40.30.10">
    <property type="entry name" value="Glutaredoxin"/>
    <property type="match status" value="1"/>
</dbReference>
<dbReference type="AlphaFoldDB" id="A0A0H3K1D6"/>
<keyword evidence="16" id="KW-0732">Signal</keyword>
<accession>A0A0H3K1D6</accession>
<comment type="similarity">
    <text evidence="11">Belongs to the peroxiredoxin family. BCP/PrxQ subfamily.</text>
</comment>
<evidence type="ECO:0000256" key="16">
    <source>
        <dbReference type="SAM" id="SignalP"/>
    </source>
</evidence>
<dbReference type="InterPro" id="IPR036249">
    <property type="entry name" value="Thioredoxin-like_sf"/>
</dbReference>
<dbReference type="Pfam" id="PF00578">
    <property type="entry name" value="AhpC-TSA"/>
    <property type="match status" value="1"/>
</dbReference>
<dbReference type="EC" id="1.11.1.24" evidence="3"/>